<dbReference type="EMBL" id="JBHSGK010000013">
    <property type="protein sequence ID" value="MFC4737237.1"/>
    <property type="molecule type" value="Genomic_DNA"/>
</dbReference>
<dbReference type="PROSITE" id="PS50112">
    <property type="entry name" value="PAS"/>
    <property type="match status" value="1"/>
</dbReference>
<protein>
    <submittedName>
        <fullName evidence="10">Sigma 54-interacting transcriptional regulator</fullName>
    </submittedName>
</protein>
<gene>
    <name evidence="10" type="ORF">ACFO4L_11610</name>
</gene>
<evidence type="ECO:0000313" key="11">
    <source>
        <dbReference type="Proteomes" id="UP001595896"/>
    </source>
</evidence>
<evidence type="ECO:0000259" key="9">
    <source>
        <dbReference type="PROSITE" id="PS51350"/>
    </source>
</evidence>
<dbReference type="InterPro" id="IPR027417">
    <property type="entry name" value="P-loop_NTPase"/>
</dbReference>
<dbReference type="Proteomes" id="UP001595896">
    <property type="component" value="Unassembled WGS sequence"/>
</dbReference>
<evidence type="ECO:0000313" key="10">
    <source>
        <dbReference type="EMBL" id="MFC4737237.1"/>
    </source>
</evidence>
<proteinExistence type="predicted"/>
<evidence type="ECO:0000256" key="1">
    <source>
        <dbReference type="ARBA" id="ARBA00022741"/>
    </source>
</evidence>
<reference evidence="11" key="1">
    <citation type="journal article" date="2019" name="Int. J. Syst. Evol. Microbiol.">
        <title>The Global Catalogue of Microorganisms (GCM) 10K type strain sequencing project: providing services to taxonomists for standard genome sequencing and annotation.</title>
        <authorList>
            <consortium name="The Broad Institute Genomics Platform"/>
            <consortium name="The Broad Institute Genome Sequencing Center for Infectious Disease"/>
            <person name="Wu L."/>
            <person name="Ma J."/>
        </authorList>
    </citation>
    <scope>NUCLEOTIDE SEQUENCE [LARGE SCALE GENOMIC DNA]</scope>
    <source>
        <strain evidence="11">JCM 12165</strain>
    </source>
</reference>
<dbReference type="InterPro" id="IPR058031">
    <property type="entry name" value="AAA_lid_NorR"/>
</dbReference>
<dbReference type="SMART" id="SM00382">
    <property type="entry name" value="AAA"/>
    <property type="match status" value="1"/>
</dbReference>
<dbReference type="Pfam" id="PF00158">
    <property type="entry name" value="Sigma54_activat"/>
    <property type="match status" value="1"/>
</dbReference>
<evidence type="ECO:0000259" key="7">
    <source>
        <dbReference type="PROSITE" id="PS50045"/>
    </source>
</evidence>
<dbReference type="Gene3D" id="3.30.1340.10">
    <property type="entry name" value="HPr-like"/>
    <property type="match status" value="1"/>
</dbReference>
<dbReference type="Pfam" id="PF25601">
    <property type="entry name" value="AAA_lid_14"/>
    <property type="match status" value="1"/>
</dbReference>
<dbReference type="Gene3D" id="3.30.450.20">
    <property type="entry name" value="PAS domain"/>
    <property type="match status" value="1"/>
</dbReference>
<dbReference type="CDD" id="cd00130">
    <property type="entry name" value="PAS"/>
    <property type="match status" value="1"/>
</dbReference>
<sequence>MLEKMMQFQRRNGLHIRLAAAMISTLQQHVSSSDDLQHVWIEYGGRRAQIANLLAIVSLRIPSGASFRIYTEEPDADPLLDVIEAFFAQEQEEEPNTMADELLIESSVSMEAAMAAMRHGVLVVNRENRITYVNEAAAALIGRTQAELHGSRADRSVPGSMMHRVLKTGEAQWNVKMKLHRTQIITNRAPVYYDGEIIGAVATFEDISNVESVSRELESVRLLKERLQLLLSAIQDAIVFLDEAGDSVYENTAFTKWQERETIEPRRLMKREEWASLKRQLPVTRAIRTKDGDVYVMQADPVFLSGQFRGAVITLRASRGMRELLKGVPAVSRQQADSADELAFQSLVGESPALRAIIRAAMRAAETDATVFISGESGTGKELLARGIHQAGARRLKPFIAVNCASIPVTLLESELFGHEKGAFTSAFKTHIGAFEQADGGTLFLDEISELAPEVQSKLLRVIQEREIVRVGGRERIPVDIRIITATNRAADELITSDAFRDDLFYRLYVVPLHLPALRERGSDIRLLAANYIHYFSRLMEREDPQVDPSFLEALEKRSWPGNVRELQNVIERMMTLYPDERLTAAHVPGAFAGKEEAPLTLAEAEREAVKRAAPYAASYSELGRMLGVSHKTAARKLHEHGLTALFGQSAQPPGHYDQVLQKEQP</sequence>
<keyword evidence="4" id="KW-0238">DNA-binding</keyword>
<dbReference type="InterPro" id="IPR035895">
    <property type="entry name" value="HPr-like_sf"/>
</dbReference>
<dbReference type="PROSITE" id="PS00676">
    <property type="entry name" value="SIGMA54_INTERACT_2"/>
    <property type="match status" value="1"/>
</dbReference>
<keyword evidence="11" id="KW-1185">Reference proteome</keyword>
<dbReference type="InterPro" id="IPR000014">
    <property type="entry name" value="PAS"/>
</dbReference>
<feature type="region of interest" description="Disordered" evidence="6">
    <location>
        <begin position="646"/>
        <end position="666"/>
    </location>
</feature>
<dbReference type="InterPro" id="IPR025662">
    <property type="entry name" value="Sigma_54_int_dom_ATP-bd_1"/>
</dbReference>
<dbReference type="Gene3D" id="3.40.50.300">
    <property type="entry name" value="P-loop containing nucleotide triphosphate hydrolases"/>
    <property type="match status" value="1"/>
</dbReference>
<dbReference type="Pfam" id="PF08448">
    <property type="entry name" value="PAS_4"/>
    <property type="match status" value="1"/>
</dbReference>
<name>A0ABV9NVB7_9BACI</name>
<keyword evidence="5" id="KW-0804">Transcription</keyword>
<evidence type="ECO:0000259" key="8">
    <source>
        <dbReference type="PROSITE" id="PS50112"/>
    </source>
</evidence>
<evidence type="ECO:0000256" key="5">
    <source>
        <dbReference type="ARBA" id="ARBA00023163"/>
    </source>
</evidence>
<dbReference type="Gene3D" id="1.10.10.60">
    <property type="entry name" value="Homeodomain-like"/>
    <property type="match status" value="1"/>
</dbReference>
<dbReference type="Pfam" id="PF00381">
    <property type="entry name" value="PTS-HPr"/>
    <property type="match status" value="1"/>
</dbReference>
<evidence type="ECO:0000256" key="4">
    <source>
        <dbReference type="ARBA" id="ARBA00023125"/>
    </source>
</evidence>
<keyword evidence="3" id="KW-0805">Transcription regulation</keyword>
<dbReference type="PANTHER" id="PTHR32071:SF57">
    <property type="entry name" value="C4-DICARBOXYLATE TRANSPORT TRANSCRIPTIONAL REGULATORY PROTEIN DCTD"/>
    <property type="match status" value="1"/>
</dbReference>
<keyword evidence="1" id="KW-0547">Nucleotide-binding</keyword>
<dbReference type="SUPFAM" id="SSF55785">
    <property type="entry name" value="PYP-like sensor domain (PAS domain)"/>
    <property type="match status" value="1"/>
</dbReference>
<accession>A0ABV9NVB7</accession>
<dbReference type="SUPFAM" id="SSF52540">
    <property type="entry name" value="P-loop containing nucleoside triphosphate hydrolases"/>
    <property type="match status" value="1"/>
</dbReference>
<evidence type="ECO:0000256" key="6">
    <source>
        <dbReference type="SAM" id="MobiDB-lite"/>
    </source>
</evidence>
<comment type="caution">
    <text evidence="10">The sequence shown here is derived from an EMBL/GenBank/DDBJ whole genome shotgun (WGS) entry which is preliminary data.</text>
</comment>
<dbReference type="SUPFAM" id="SSF55594">
    <property type="entry name" value="HPr-like"/>
    <property type="match status" value="1"/>
</dbReference>
<organism evidence="10 11">
    <name type="scientific">Bacillus daqingensis</name>
    <dbReference type="NCBI Taxonomy" id="872396"/>
    <lineage>
        <taxon>Bacteria</taxon>
        <taxon>Bacillati</taxon>
        <taxon>Bacillota</taxon>
        <taxon>Bacilli</taxon>
        <taxon>Bacillales</taxon>
        <taxon>Bacillaceae</taxon>
        <taxon>Bacillus</taxon>
    </lineage>
</organism>
<dbReference type="InterPro" id="IPR035965">
    <property type="entry name" value="PAS-like_dom_sf"/>
</dbReference>
<dbReference type="PANTHER" id="PTHR32071">
    <property type="entry name" value="TRANSCRIPTIONAL REGULATORY PROTEIN"/>
    <property type="match status" value="1"/>
</dbReference>
<dbReference type="InterPro" id="IPR025944">
    <property type="entry name" value="Sigma_54_int_dom_CS"/>
</dbReference>
<dbReference type="Gene3D" id="1.10.8.60">
    <property type="match status" value="1"/>
</dbReference>
<evidence type="ECO:0000256" key="3">
    <source>
        <dbReference type="ARBA" id="ARBA00023015"/>
    </source>
</evidence>
<feature type="domain" description="Sigma-54 factor interaction" evidence="7">
    <location>
        <begin position="347"/>
        <end position="576"/>
    </location>
</feature>
<dbReference type="RefSeq" id="WP_377909840.1">
    <property type="nucleotide sequence ID" value="NZ_JBHSGK010000013.1"/>
</dbReference>
<dbReference type="PROSITE" id="PS00688">
    <property type="entry name" value="SIGMA54_INTERACT_3"/>
    <property type="match status" value="1"/>
</dbReference>
<dbReference type="PROSITE" id="PS00675">
    <property type="entry name" value="SIGMA54_INTERACT_1"/>
    <property type="match status" value="1"/>
</dbReference>
<dbReference type="InterPro" id="IPR025943">
    <property type="entry name" value="Sigma_54_int_dom_ATP-bd_2"/>
</dbReference>
<evidence type="ECO:0000256" key="2">
    <source>
        <dbReference type="ARBA" id="ARBA00022840"/>
    </source>
</evidence>
<dbReference type="CDD" id="cd00009">
    <property type="entry name" value="AAA"/>
    <property type="match status" value="1"/>
</dbReference>
<dbReference type="InterPro" id="IPR003593">
    <property type="entry name" value="AAA+_ATPase"/>
</dbReference>
<dbReference type="PROSITE" id="PS51350">
    <property type="entry name" value="PTS_HPR_DOM"/>
    <property type="match status" value="1"/>
</dbReference>
<dbReference type="PROSITE" id="PS50045">
    <property type="entry name" value="SIGMA54_INTERACT_4"/>
    <property type="match status" value="1"/>
</dbReference>
<keyword evidence="2" id="KW-0067">ATP-binding</keyword>
<dbReference type="InterPro" id="IPR002078">
    <property type="entry name" value="Sigma_54_int"/>
</dbReference>
<dbReference type="InterPro" id="IPR000032">
    <property type="entry name" value="HPr-like"/>
</dbReference>
<feature type="domain" description="HPr" evidence="9">
    <location>
        <begin position="1"/>
        <end position="94"/>
    </location>
</feature>
<feature type="domain" description="PAS" evidence="8">
    <location>
        <begin position="106"/>
        <end position="150"/>
    </location>
</feature>
<dbReference type="InterPro" id="IPR013656">
    <property type="entry name" value="PAS_4"/>
</dbReference>